<evidence type="ECO:0000313" key="2">
    <source>
        <dbReference type="EMBL" id="TDT47611.1"/>
    </source>
</evidence>
<dbReference type="OrthoDB" id="675847at2"/>
<proteinExistence type="predicted"/>
<feature type="transmembrane region" description="Helical" evidence="1">
    <location>
        <begin position="53"/>
        <end position="70"/>
    </location>
</feature>
<keyword evidence="1" id="KW-1133">Transmembrane helix</keyword>
<feature type="transmembrane region" description="Helical" evidence="1">
    <location>
        <begin position="6"/>
        <end position="22"/>
    </location>
</feature>
<organism evidence="2 3">
    <name type="scientific">Maribacter spongiicola</name>
    <dbReference type="NCBI Taxonomy" id="1206753"/>
    <lineage>
        <taxon>Bacteria</taxon>
        <taxon>Pseudomonadati</taxon>
        <taxon>Bacteroidota</taxon>
        <taxon>Flavobacteriia</taxon>
        <taxon>Flavobacteriales</taxon>
        <taxon>Flavobacteriaceae</taxon>
        <taxon>Maribacter</taxon>
    </lineage>
</organism>
<keyword evidence="1" id="KW-0472">Membrane</keyword>
<protein>
    <submittedName>
        <fullName evidence="2">Uncharacterized protein</fullName>
    </submittedName>
</protein>
<feature type="transmembrane region" description="Helical" evidence="1">
    <location>
        <begin position="143"/>
        <end position="165"/>
    </location>
</feature>
<feature type="transmembrane region" description="Helical" evidence="1">
    <location>
        <begin position="29"/>
        <end position="47"/>
    </location>
</feature>
<dbReference type="Proteomes" id="UP000294749">
    <property type="component" value="Unassembled WGS sequence"/>
</dbReference>
<gene>
    <name evidence="2" type="ORF">CLV90_1690</name>
</gene>
<evidence type="ECO:0000313" key="3">
    <source>
        <dbReference type="Proteomes" id="UP000294749"/>
    </source>
</evidence>
<feature type="transmembrane region" description="Helical" evidence="1">
    <location>
        <begin position="114"/>
        <end position="131"/>
    </location>
</feature>
<feature type="transmembrane region" description="Helical" evidence="1">
    <location>
        <begin position="82"/>
        <end position="102"/>
    </location>
</feature>
<keyword evidence="3" id="KW-1185">Reference proteome</keyword>
<dbReference type="RefSeq" id="WP_133686982.1">
    <property type="nucleotide sequence ID" value="NZ_SOAY01000010.1"/>
</dbReference>
<sequence length="209" mass="24090">MTLEAIFLLITLLTLFLLYEGTGKNIRVVIIFFIWQIVTGFLAFYEVFKEKLLLFPLAIIATTLLSFLSFKMVSIKKLNTNYLLGIHIIRIPVELCLYQLFIKGKIPEIMTFTGWNFDILIGISALVILIYQFLKKKNLARQFFLSWNVIGLLFLSVIVIIAFLSSPLPIQQFAFDQPNMALLKFPFNMLPTCIVPIVYISHALFLKKL</sequence>
<keyword evidence="1" id="KW-0812">Transmembrane</keyword>
<feature type="transmembrane region" description="Helical" evidence="1">
    <location>
        <begin position="185"/>
        <end position="206"/>
    </location>
</feature>
<name>A0A4R7K9E9_9FLAO</name>
<dbReference type="EMBL" id="SOAY01000010">
    <property type="protein sequence ID" value="TDT47611.1"/>
    <property type="molecule type" value="Genomic_DNA"/>
</dbReference>
<accession>A0A4R7K9E9</accession>
<comment type="caution">
    <text evidence="2">The sequence shown here is derived from an EMBL/GenBank/DDBJ whole genome shotgun (WGS) entry which is preliminary data.</text>
</comment>
<evidence type="ECO:0000256" key="1">
    <source>
        <dbReference type="SAM" id="Phobius"/>
    </source>
</evidence>
<dbReference type="AlphaFoldDB" id="A0A4R7K9E9"/>
<reference evidence="2 3" key="1">
    <citation type="submission" date="2019-03" db="EMBL/GenBank/DDBJ databases">
        <title>Genomic Encyclopedia of Archaeal and Bacterial Type Strains, Phase II (KMG-II): from individual species to whole genera.</title>
        <authorList>
            <person name="Goeker M."/>
        </authorList>
    </citation>
    <scope>NUCLEOTIDE SEQUENCE [LARGE SCALE GENOMIC DNA]</scope>
    <source>
        <strain evidence="2 3">DSM 25233</strain>
    </source>
</reference>